<keyword evidence="3 8" id="KW-1133">Transmembrane helix</keyword>
<dbReference type="EMBL" id="QRBI01000238">
    <property type="protein sequence ID" value="RMB91286.1"/>
    <property type="molecule type" value="Genomic_DNA"/>
</dbReference>
<comment type="caution">
    <text evidence="10">The sequence shown here is derived from an EMBL/GenBank/DDBJ whole genome shotgun (WGS) entry which is preliminary data.</text>
</comment>
<dbReference type="GO" id="GO:0021503">
    <property type="term" value="P:neural fold bending"/>
    <property type="evidence" value="ECO:0007669"/>
    <property type="project" value="TreeGrafter"/>
</dbReference>
<protein>
    <recommendedName>
        <fullName evidence="9">G-protein coupled receptors family 1 profile domain-containing protein</fullName>
    </recommendedName>
</protein>
<dbReference type="GO" id="GO:0016020">
    <property type="term" value="C:membrane"/>
    <property type="evidence" value="ECO:0007669"/>
    <property type="project" value="UniProtKB-SubCell"/>
</dbReference>
<dbReference type="Gene3D" id="1.20.1070.10">
    <property type="entry name" value="Rhodopsin 7-helix transmembrane proteins"/>
    <property type="match status" value="1"/>
</dbReference>
<evidence type="ECO:0000313" key="10">
    <source>
        <dbReference type="EMBL" id="RMB91286.1"/>
    </source>
</evidence>
<keyword evidence="2 6" id="KW-0812">Transmembrane</keyword>
<comment type="similarity">
    <text evidence="6">Belongs to the G-protein coupled receptor 1 family.</text>
</comment>
<gene>
    <name evidence="10" type="ORF">DUI87_32425</name>
</gene>
<feature type="region of interest" description="Disordered" evidence="7">
    <location>
        <begin position="432"/>
        <end position="453"/>
    </location>
</feature>
<reference evidence="10 11" key="1">
    <citation type="submission" date="2018-07" db="EMBL/GenBank/DDBJ databases">
        <title>A high quality draft genome assembly of the barn swallow (H. rustica rustica).</title>
        <authorList>
            <person name="Formenti G."/>
            <person name="Chiara M."/>
            <person name="Poveda L."/>
            <person name="Francoijs K.-J."/>
            <person name="Bonisoli-Alquati A."/>
            <person name="Canova L."/>
            <person name="Gianfranceschi L."/>
            <person name="Horner D.S."/>
            <person name="Saino N."/>
        </authorList>
    </citation>
    <scope>NUCLEOTIDE SEQUENCE [LARGE SCALE GENOMIC DNA]</scope>
    <source>
        <strain evidence="10">Chelidonia</strain>
        <tissue evidence="10">Blood</tissue>
    </source>
</reference>
<feature type="transmembrane region" description="Helical" evidence="8">
    <location>
        <begin position="195"/>
        <end position="219"/>
    </location>
</feature>
<evidence type="ECO:0000256" key="4">
    <source>
        <dbReference type="ARBA" id="ARBA00023054"/>
    </source>
</evidence>
<feature type="compositionally biased region" description="Polar residues" evidence="7">
    <location>
        <begin position="1134"/>
        <end position="1153"/>
    </location>
</feature>
<feature type="region of interest" description="Disordered" evidence="7">
    <location>
        <begin position="1202"/>
        <end position="1238"/>
    </location>
</feature>
<accession>A0A3M0J9J2</accession>
<evidence type="ECO:0000256" key="3">
    <source>
        <dbReference type="ARBA" id="ARBA00022989"/>
    </source>
</evidence>
<dbReference type="InterPro" id="IPR000276">
    <property type="entry name" value="GPCR_Rhodpsn"/>
</dbReference>
<feature type="transmembrane region" description="Helical" evidence="8">
    <location>
        <begin position="77"/>
        <end position="101"/>
    </location>
</feature>
<dbReference type="PANTHER" id="PTHR23166:SF7">
    <property type="entry name" value="LEUCINE ZIPPER PROTEIN 1"/>
    <property type="match status" value="1"/>
</dbReference>
<feature type="compositionally biased region" description="Polar residues" evidence="7">
    <location>
        <begin position="1203"/>
        <end position="1224"/>
    </location>
</feature>
<keyword evidence="4" id="KW-0175">Coiled coil</keyword>
<feature type="compositionally biased region" description="Polar residues" evidence="7">
    <location>
        <begin position="628"/>
        <end position="647"/>
    </location>
</feature>
<keyword evidence="6" id="KW-0297">G-protein coupled receptor</keyword>
<keyword evidence="5 8" id="KW-0472">Membrane</keyword>
<sequence length="1376" mass="152213">MTQYNHSAQFSLQSSANKSLNVTETLLSWDERTLLGLKISLSILLSVITLATILANVFVVVTILLTRKLHTPANYLIGSLAVTDLLVSVLVMPVSVAYTVTHTWAFGQLLCDIWLSSDITCCTASILHLCLIALDRYWAITDALQYPKRRTAGRAALMIAVVWMISISISVPPFFWRQVKAHEEIAKCAVNTDQISYTIYSTCGAFYIPTVLLLILYGYKETSNRHLRFKLQSLSRRLDELEEATKNLQKAEDELLDLQDKVIQAEGSNSSMLADIEALRKRVLKIEGKDEEIRKAEELCRLMKEKLEEEESLTRDLKSEIELLQRRMAELEKLEEAFSRSKNDCTQLCLSLNEEKNLTKKISTELEILRVKVKELESSEDRLDKTEQTLTAELEKLKSLALSFITERKHFNEREKQNEKIIQELTQKLEQNNKLNRADQTRNASNLLERSSNNLLDRNDMRIEDDLTSALPSKETRRKGSVDYLKHVENETRNKSENQKNKNQEDNKVKDLTQEIEKLKTQIKHFESLEEELKKVRAKNNDLQDSYLSEQNKNKLLTGQLEEIKMQIKKQKDLENGEVENEDASFSSRGKHDRPKYRGVMTDLTAAKHKPRELSPQQRRDRARNRDFSISNDSYSHSGKQVPSPNLISRKAGKASAASALSDAAATDTRRLEEKSLVSTISSGQKDGCILQNEGKRSKEQPSVLSRYPPAAQEQKSWKAPSKPVGDPGLRSKAEKPPQVLRGSCQNGADTRDEKSSKAEPVGSLAEKLKSGQAEVGECLGDAQLPRGNHTSSNGTASACRYLVSSSAPVSDSAGSRVEAASAFAAAHRQPSEGRPKRAAMSQEKEAADTSLESVKLSALTKRSHHSRSQEDILQVLTGLDKEGTEQSSSAATDHVNMGLKTDSRTIQSNQERLNSDEEPGRGKKSTTQSDFETRKKVSSKQFSSSRGVFRASLFENDKKTVNDEDSTKCIKPSDANTGGLKSRRSFSPREALRSKAIIKPAIVEKDMKAIMGGTVSEAESEKQKSTIKMVTNKMTSSITIFPSEPTAARTTADTATKERHVTTSNIRVASNEPSPSVTSNVPSPLEISINRSALKSSETDRSGEAAPRSKAETVVSRSSIMLKTSELMERNSETPLETISWKSHGSSDAGSSETKHVTVRSSWRTRQGLHSLEDSQTKVEKSATFSATSLCRSSVDLLEGEGNSSKTDFLEQSSSRTSATANSWGAPELGSRRTKSNLSASELLTRRSYASDAAAAAAWQRTTLPDDSKDFVSSSRRKQYGSSEHLLQADAAGKRTASKVELQEPEASPPAPAGLQGEEQIPHTLPVETVMEPGSIGHLQDNAGSTSDKVPFMVPAVCNVQAELAQTEVQLAAVT</sequence>
<feature type="domain" description="G-protein coupled receptors family 1 profile" evidence="9">
    <location>
        <begin position="55"/>
        <end position="217"/>
    </location>
</feature>
<evidence type="ECO:0000259" key="9">
    <source>
        <dbReference type="PROSITE" id="PS50262"/>
    </source>
</evidence>
<dbReference type="GO" id="GO:0004930">
    <property type="term" value="F:G protein-coupled receptor activity"/>
    <property type="evidence" value="ECO:0007669"/>
    <property type="project" value="UniProtKB-KW"/>
</dbReference>
<dbReference type="SUPFAM" id="SSF81321">
    <property type="entry name" value="Family A G protein-coupled receptor-like"/>
    <property type="match status" value="1"/>
</dbReference>
<dbReference type="Pfam" id="PF00001">
    <property type="entry name" value="7tm_1"/>
    <property type="match status" value="1"/>
</dbReference>
<dbReference type="PROSITE" id="PS50262">
    <property type="entry name" value="G_PROTEIN_RECEP_F1_2"/>
    <property type="match status" value="1"/>
</dbReference>
<evidence type="ECO:0000256" key="1">
    <source>
        <dbReference type="ARBA" id="ARBA00004370"/>
    </source>
</evidence>
<feature type="region of interest" description="Disordered" evidence="7">
    <location>
        <begin position="1267"/>
        <end position="1319"/>
    </location>
</feature>
<feature type="compositionally biased region" description="Basic and acidic residues" evidence="7">
    <location>
        <begin position="618"/>
        <end position="627"/>
    </location>
</feature>
<dbReference type="InterPro" id="IPR017452">
    <property type="entry name" value="GPCR_Rhodpsn_7TM"/>
</dbReference>
<comment type="subcellular location">
    <subcellularLocation>
        <location evidence="1">Membrane</location>
    </subcellularLocation>
</comment>
<feature type="compositionally biased region" description="Basic and acidic residues" evidence="7">
    <location>
        <begin position="1098"/>
        <end position="1112"/>
    </location>
</feature>
<evidence type="ECO:0000256" key="6">
    <source>
        <dbReference type="RuleBase" id="RU000688"/>
    </source>
</evidence>
<evidence type="ECO:0000256" key="7">
    <source>
        <dbReference type="SAM" id="MobiDB-lite"/>
    </source>
</evidence>
<name>A0A3M0J9J2_HIRRU</name>
<feature type="compositionally biased region" description="Low complexity" evidence="7">
    <location>
        <begin position="806"/>
        <end position="827"/>
    </location>
</feature>
<evidence type="ECO:0000256" key="5">
    <source>
        <dbReference type="ARBA" id="ARBA00023136"/>
    </source>
</evidence>
<evidence type="ECO:0000256" key="8">
    <source>
        <dbReference type="SAM" id="Phobius"/>
    </source>
</evidence>
<evidence type="ECO:0000313" key="11">
    <source>
        <dbReference type="Proteomes" id="UP000269221"/>
    </source>
</evidence>
<feature type="region of interest" description="Disordered" evidence="7">
    <location>
        <begin position="490"/>
        <end position="511"/>
    </location>
</feature>
<dbReference type="PROSITE" id="PS00237">
    <property type="entry name" value="G_PROTEIN_RECEP_F1_1"/>
    <property type="match status" value="1"/>
</dbReference>
<dbReference type="OrthoDB" id="9946011at2759"/>
<feature type="region of interest" description="Disordered" evidence="7">
    <location>
        <begin position="570"/>
        <end position="651"/>
    </location>
</feature>
<feature type="region of interest" description="Disordered" evidence="7">
    <location>
        <begin position="1093"/>
        <end position="1164"/>
    </location>
</feature>
<feature type="transmembrane region" description="Helical" evidence="8">
    <location>
        <begin position="39"/>
        <end position="65"/>
    </location>
</feature>
<dbReference type="InterPro" id="IPR050719">
    <property type="entry name" value="Cortactin-Actin_Reg"/>
</dbReference>
<dbReference type="Proteomes" id="UP000269221">
    <property type="component" value="Unassembled WGS sequence"/>
</dbReference>
<keyword evidence="6" id="KW-0807">Transducer</keyword>
<dbReference type="PRINTS" id="PR00237">
    <property type="entry name" value="GPCRRHODOPSN"/>
</dbReference>
<keyword evidence="6" id="KW-0675">Receptor</keyword>
<dbReference type="PANTHER" id="PTHR23166">
    <property type="entry name" value="FILAMIN/GPBP-INTERACTING PROTEIN"/>
    <property type="match status" value="1"/>
</dbReference>
<organism evidence="10 11">
    <name type="scientific">Hirundo rustica rustica</name>
    <dbReference type="NCBI Taxonomy" id="333673"/>
    <lineage>
        <taxon>Eukaryota</taxon>
        <taxon>Metazoa</taxon>
        <taxon>Chordata</taxon>
        <taxon>Craniata</taxon>
        <taxon>Vertebrata</taxon>
        <taxon>Euteleostomi</taxon>
        <taxon>Archelosauria</taxon>
        <taxon>Archosauria</taxon>
        <taxon>Dinosauria</taxon>
        <taxon>Saurischia</taxon>
        <taxon>Theropoda</taxon>
        <taxon>Coelurosauria</taxon>
        <taxon>Aves</taxon>
        <taxon>Neognathae</taxon>
        <taxon>Neoaves</taxon>
        <taxon>Telluraves</taxon>
        <taxon>Australaves</taxon>
        <taxon>Passeriformes</taxon>
        <taxon>Sylvioidea</taxon>
        <taxon>Hirundinidae</taxon>
        <taxon>Hirundo</taxon>
    </lineage>
</organism>
<feature type="region of interest" description="Disordered" evidence="7">
    <location>
        <begin position="961"/>
        <end position="991"/>
    </location>
</feature>
<feature type="region of interest" description="Disordered" evidence="7">
    <location>
        <begin position="677"/>
        <end position="773"/>
    </location>
</feature>
<proteinExistence type="inferred from homology"/>
<evidence type="ECO:0000256" key="2">
    <source>
        <dbReference type="ARBA" id="ARBA00022692"/>
    </source>
</evidence>
<feature type="compositionally biased region" description="Low complexity" evidence="7">
    <location>
        <begin position="442"/>
        <end position="453"/>
    </location>
</feature>
<keyword evidence="11" id="KW-1185">Reference proteome</keyword>
<feature type="transmembrane region" description="Helical" evidence="8">
    <location>
        <begin position="155"/>
        <end position="175"/>
    </location>
</feature>
<feature type="region of interest" description="Disordered" evidence="7">
    <location>
        <begin position="806"/>
        <end position="944"/>
    </location>
</feature>